<evidence type="ECO:0000256" key="7">
    <source>
        <dbReference type="ARBA" id="ARBA00047943"/>
    </source>
</evidence>
<feature type="domain" description="Methyltransferase" evidence="9">
    <location>
        <begin position="67"/>
        <end position="219"/>
    </location>
</feature>
<sequence length="350" mass="39650">MNRIANVMKNVKEYYGAVLKSNRDLKTNACCTTDRTPSYLLNILNEIHEEVKDRFYGCGSPIPYALEGKTVLDLGSGSGRDCFLLSKLVGPNGKVVGVDMTEEQITVAEKHVRYHQERFGYKESNVRFLNGYIENLNDLGISDSSVDVVISNCVINLSPFKEKVFSEIFRILKPGGELFFSDIFSSRRIPIDIAQDPVLYGECLGGAMYIEDFRRLLNRLGNLDFRVFSTSKVDLVDKDIIERVGKTEFNSMTIRAFKLPLEDKCEDYGQVATYLGGIPNSEDSFLLDDHHHFEKFRPSLVCGNTAMMLEDTRYSSYFKIDGDRSRHFGLFDCGPERNSLERNNSSVSCC</sequence>
<keyword evidence="12" id="KW-1185">Reference proteome</keyword>
<evidence type="ECO:0000256" key="4">
    <source>
        <dbReference type="ARBA" id="ARBA00034521"/>
    </source>
</evidence>
<protein>
    <recommendedName>
        <fullName evidence="5">Arsenite methyltransferase</fullName>
        <ecNumber evidence="4">2.1.1.137</ecNumber>
    </recommendedName>
</protein>
<comment type="catalytic activity">
    <reaction evidence="8">
        <text>arsenic triglutathione + 3 [thioredoxin]-dithiol + 3 S-adenosyl-L-methionine = trimethylarsine + 3 [thioredoxin]-disulfide + 3 glutathione + 3 S-adenosyl-L-homocysteine + 3 H(+)</text>
        <dbReference type="Rhea" id="RHEA:69432"/>
        <dbReference type="Rhea" id="RHEA-COMP:10698"/>
        <dbReference type="Rhea" id="RHEA-COMP:10700"/>
        <dbReference type="ChEBI" id="CHEBI:15378"/>
        <dbReference type="ChEBI" id="CHEBI:27130"/>
        <dbReference type="ChEBI" id="CHEBI:29950"/>
        <dbReference type="ChEBI" id="CHEBI:50058"/>
        <dbReference type="ChEBI" id="CHEBI:57856"/>
        <dbReference type="ChEBI" id="CHEBI:57925"/>
        <dbReference type="ChEBI" id="CHEBI:59789"/>
        <dbReference type="ChEBI" id="CHEBI:183640"/>
        <dbReference type="EC" id="2.1.1.137"/>
    </reaction>
</comment>
<keyword evidence="10" id="KW-0489">Methyltransferase</keyword>
<evidence type="ECO:0000259" key="9">
    <source>
        <dbReference type="Pfam" id="PF13847"/>
    </source>
</evidence>
<dbReference type="InterPro" id="IPR025714">
    <property type="entry name" value="Methyltranfer_dom"/>
</dbReference>
<reference evidence="12 13" key="1">
    <citation type="submission" date="2017-07" db="EMBL/GenBank/DDBJ databases">
        <title>Leptospira spp. isolated from tropical soils.</title>
        <authorList>
            <person name="Thibeaux R."/>
            <person name="Iraola G."/>
            <person name="Ferres I."/>
            <person name="Bierque E."/>
            <person name="Girault D."/>
            <person name="Soupe-Gilbert M.-E."/>
            <person name="Picardeau M."/>
            <person name="Goarant C."/>
        </authorList>
    </citation>
    <scope>NUCLEOTIDE SEQUENCE [LARGE SCALE GENOMIC DNA]</scope>
    <source>
        <strain evidence="10 13">FH2-B-C1</strain>
        <strain evidence="11 12">FH2-B-D1</strain>
    </source>
</reference>
<dbReference type="InterPro" id="IPR029063">
    <property type="entry name" value="SAM-dependent_MTases_sf"/>
</dbReference>
<dbReference type="CDD" id="cd02440">
    <property type="entry name" value="AdoMet_MTases"/>
    <property type="match status" value="1"/>
</dbReference>
<dbReference type="Proteomes" id="UP000232188">
    <property type="component" value="Unassembled WGS sequence"/>
</dbReference>
<dbReference type="AlphaFoldDB" id="A0A2M9YMQ4"/>
<dbReference type="Gene3D" id="3.40.5.100">
    <property type="match status" value="1"/>
</dbReference>
<dbReference type="GO" id="GO:0030791">
    <property type="term" value="F:arsenite methyltransferase activity"/>
    <property type="evidence" value="ECO:0007669"/>
    <property type="project" value="UniProtKB-EC"/>
</dbReference>
<name>A0A2M9YMQ4_9LEPT</name>
<evidence type="ECO:0000313" key="10">
    <source>
        <dbReference type="EMBL" id="PJZ52799.1"/>
    </source>
</evidence>
<evidence type="ECO:0000256" key="8">
    <source>
        <dbReference type="ARBA" id="ARBA00048428"/>
    </source>
</evidence>
<dbReference type="Gene3D" id="3.40.50.150">
    <property type="entry name" value="Vaccinia Virus protein VP39"/>
    <property type="match status" value="1"/>
</dbReference>
<accession>A0A2M9YMQ4</accession>
<evidence type="ECO:0000313" key="12">
    <source>
        <dbReference type="Proteomes" id="UP000232149"/>
    </source>
</evidence>
<comment type="catalytic activity">
    <reaction evidence="7">
        <text>arsenic triglutathione + 2 [thioredoxin]-dithiol + 2 S-adenosyl-L-methionine + H2O = dimethylarsinous acid + 2 [thioredoxin]-disulfide + 3 glutathione + 2 S-adenosyl-L-homocysteine + 2 H(+)</text>
        <dbReference type="Rhea" id="RHEA:69464"/>
        <dbReference type="Rhea" id="RHEA-COMP:10698"/>
        <dbReference type="Rhea" id="RHEA-COMP:10700"/>
        <dbReference type="ChEBI" id="CHEBI:15377"/>
        <dbReference type="ChEBI" id="CHEBI:15378"/>
        <dbReference type="ChEBI" id="CHEBI:23808"/>
        <dbReference type="ChEBI" id="CHEBI:29950"/>
        <dbReference type="ChEBI" id="CHEBI:50058"/>
        <dbReference type="ChEBI" id="CHEBI:57856"/>
        <dbReference type="ChEBI" id="CHEBI:57925"/>
        <dbReference type="ChEBI" id="CHEBI:59789"/>
        <dbReference type="ChEBI" id="CHEBI:183640"/>
        <dbReference type="EC" id="2.1.1.137"/>
    </reaction>
</comment>
<dbReference type="RefSeq" id="WP_100786308.1">
    <property type="nucleotide sequence ID" value="NZ_NPDU01000094.1"/>
</dbReference>
<dbReference type="Proteomes" id="UP000232149">
    <property type="component" value="Unassembled WGS sequence"/>
</dbReference>
<evidence type="ECO:0000256" key="2">
    <source>
        <dbReference type="ARBA" id="ARBA00022691"/>
    </source>
</evidence>
<evidence type="ECO:0000256" key="3">
    <source>
        <dbReference type="ARBA" id="ARBA00034487"/>
    </source>
</evidence>
<dbReference type="EMBL" id="NPDV01000011">
    <property type="protein sequence ID" value="PJZ52799.1"/>
    <property type="molecule type" value="Genomic_DNA"/>
</dbReference>
<dbReference type="PANTHER" id="PTHR43675:SF8">
    <property type="entry name" value="ARSENITE METHYLTRANSFERASE"/>
    <property type="match status" value="1"/>
</dbReference>
<evidence type="ECO:0000256" key="5">
    <source>
        <dbReference type="ARBA" id="ARBA00034545"/>
    </source>
</evidence>
<keyword evidence="2" id="KW-0949">S-adenosyl-L-methionine</keyword>
<dbReference type="SUPFAM" id="SSF53335">
    <property type="entry name" value="S-adenosyl-L-methionine-dependent methyltransferases"/>
    <property type="match status" value="1"/>
</dbReference>
<dbReference type="GO" id="GO:0032259">
    <property type="term" value="P:methylation"/>
    <property type="evidence" value="ECO:0007669"/>
    <property type="project" value="UniProtKB-KW"/>
</dbReference>
<organism evidence="10 13">
    <name type="scientific">Leptospira adleri</name>
    <dbReference type="NCBI Taxonomy" id="2023186"/>
    <lineage>
        <taxon>Bacteria</taxon>
        <taxon>Pseudomonadati</taxon>
        <taxon>Spirochaetota</taxon>
        <taxon>Spirochaetia</taxon>
        <taxon>Leptospirales</taxon>
        <taxon>Leptospiraceae</taxon>
        <taxon>Leptospira</taxon>
    </lineage>
</organism>
<comment type="catalytic activity">
    <reaction evidence="6">
        <text>arsenic triglutathione + [thioredoxin]-dithiol + S-adenosyl-L-methionine + 2 H2O = methylarsonous acid + [thioredoxin]-disulfide + 3 glutathione + S-adenosyl-L-homocysteine + H(+)</text>
        <dbReference type="Rhea" id="RHEA:69460"/>
        <dbReference type="Rhea" id="RHEA-COMP:10698"/>
        <dbReference type="Rhea" id="RHEA-COMP:10700"/>
        <dbReference type="ChEBI" id="CHEBI:15377"/>
        <dbReference type="ChEBI" id="CHEBI:15378"/>
        <dbReference type="ChEBI" id="CHEBI:17826"/>
        <dbReference type="ChEBI" id="CHEBI:29950"/>
        <dbReference type="ChEBI" id="CHEBI:50058"/>
        <dbReference type="ChEBI" id="CHEBI:57856"/>
        <dbReference type="ChEBI" id="CHEBI:57925"/>
        <dbReference type="ChEBI" id="CHEBI:59789"/>
        <dbReference type="ChEBI" id="CHEBI:183640"/>
        <dbReference type="EC" id="2.1.1.137"/>
    </reaction>
</comment>
<dbReference type="InterPro" id="IPR026669">
    <property type="entry name" value="Arsenite_MeTrfase-like"/>
</dbReference>
<proteinExistence type="inferred from homology"/>
<comment type="similarity">
    <text evidence="3">Belongs to the methyltransferase superfamily. Arsenite methyltransferase family.</text>
</comment>
<evidence type="ECO:0000256" key="6">
    <source>
        <dbReference type="ARBA" id="ARBA00047941"/>
    </source>
</evidence>
<comment type="caution">
    <text evidence="10">The sequence shown here is derived from an EMBL/GenBank/DDBJ whole genome shotgun (WGS) entry which is preliminary data.</text>
</comment>
<evidence type="ECO:0000313" key="13">
    <source>
        <dbReference type="Proteomes" id="UP000232188"/>
    </source>
</evidence>
<dbReference type="PANTHER" id="PTHR43675">
    <property type="entry name" value="ARSENITE METHYLTRANSFERASE"/>
    <property type="match status" value="1"/>
</dbReference>
<gene>
    <name evidence="11" type="ORF">CH376_21600</name>
    <name evidence="10" type="ORF">CH380_13720</name>
</gene>
<evidence type="ECO:0000313" key="11">
    <source>
        <dbReference type="EMBL" id="PJZ59834.1"/>
    </source>
</evidence>
<dbReference type="Pfam" id="PF13847">
    <property type="entry name" value="Methyltransf_31"/>
    <property type="match status" value="1"/>
</dbReference>
<dbReference type="EC" id="2.1.1.137" evidence="4"/>
<dbReference type="EMBL" id="NPDU01000094">
    <property type="protein sequence ID" value="PJZ59834.1"/>
    <property type="molecule type" value="Genomic_DNA"/>
</dbReference>
<evidence type="ECO:0000256" key="1">
    <source>
        <dbReference type="ARBA" id="ARBA00022679"/>
    </source>
</evidence>
<keyword evidence="1 10" id="KW-0808">Transferase</keyword>